<comment type="caution">
    <text evidence="1">The sequence shown here is derived from an EMBL/GenBank/DDBJ whole genome shotgun (WGS) entry which is preliminary data.</text>
</comment>
<accession>C9LYL0</accession>
<protein>
    <submittedName>
        <fullName evidence="1">Uncharacterized protein</fullName>
    </submittedName>
</protein>
<dbReference type="Proteomes" id="UP000003505">
    <property type="component" value="Unassembled WGS sequence"/>
</dbReference>
<name>C9LYL0_SELS3</name>
<sequence>MNTITKLEFYQLKKYNYYPSAPFGLGFLDFHRKFTCLAKDSPI</sequence>
<proteinExistence type="predicted"/>
<gene>
    <name evidence="1" type="ORF">SELSPUOL_02571</name>
</gene>
<reference evidence="1 2" key="1">
    <citation type="submission" date="2009-09" db="EMBL/GenBank/DDBJ databases">
        <authorList>
            <person name="Weinstock G."/>
            <person name="Sodergren E."/>
            <person name="Clifton S."/>
            <person name="Fulton L."/>
            <person name="Fulton B."/>
            <person name="Courtney L."/>
            <person name="Fronick C."/>
            <person name="Harrison M."/>
            <person name="Strong C."/>
            <person name="Farmer C."/>
            <person name="Delahaunty K."/>
            <person name="Markovic C."/>
            <person name="Hall O."/>
            <person name="Minx P."/>
            <person name="Tomlinson C."/>
            <person name="Mitreva M."/>
            <person name="Nelson J."/>
            <person name="Hou S."/>
            <person name="Wollam A."/>
            <person name="Pepin K.H."/>
            <person name="Johnson M."/>
            <person name="Bhonagiri V."/>
            <person name="Nash W.E."/>
            <person name="Warren W."/>
            <person name="Chinwalla A."/>
            <person name="Mardis E.R."/>
            <person name="Wilson R.K."/>
        </authorList>
    </citation>
    <scope>NUCLEOTIDE SEQUENCE [LARGE SCALE GENOMIC DNA]</scope>
    <source>
        <strain evidence="2">ATCC 35185 / DSM 20758 / VPI D19B-28</strain>
    </source>
</reference>
<evidence type="ECO:0000313" key="2">
    <source>
        <dbReference type="Proteomes" id="UP000003505"/>
    </source>
</evidence>
<dbReference type="EMBL" id="ACKP02000054">
    <property type="protein sequence ID" value="EEX76076.1"/>
    <property type="molecule type" value="Genomic_DNA"/>
</dbReference>
<dbReference type="AlphaFoldDB" id="C9LYL0"/>
<organism evidence="1 2">
    <name type="scientific">Selenomonas sputigena (strain ATCC 35185 / DSM 20758 / CCUG 44933 / VPI D19B-28)</name>
    <dbReference type="NCBI Taxonomy" id="546271"/>
    <lineage>
        <taxon>Bacteria</taxon>
        <taxon>Bacillati</taxon>
        <taxon>Bacillota</taxon>
        <taxon>Negativicutes</taxon>
        <taxon>Selenomonadales</taxon>
        <taxon>Selenomonadaceae</taxon>
        <taxon>Selenomonas</taxon>
    </lineage>
</organism>
<evidence type="ECO:0000313" key="1">
    <source>
        <dbReference type="EMBL" id="EEX76076.1"/>
    </source>
</evidence>